<name>A0A133UFR1_9EURY</name>
<dbReference type="EMBL" id="LHXP01000030">
    <property type="protein sequence ID" value="KXA93073.1"/>
    <property type="molecule type" value="Genomic_DNA"/>
</dbReference>
<evidence type="ECO:0000313" key="2">
    <source>
        <dbReference type="Proteomes" id="UP000070657"/>
    </source>
</evidence>
<keyword evidence="2" id="KW-1185">Reference proteome</keyword>
<comment type="caution">
    <text evidence="1">The sequence shown here is derived from an EMBL/GenBank/DDBJ whole genome shotgun (WGS) entry which is preliminary data.</text>
</comment>
<accession>A0A133UFR1</accession>
<gene>
    <name evidence="1" type="ORF">AKJ66_02860</name>
</gene>
<protein>
    <submittedName>
        <fullName evidence="1">Uncharacterized protein</fullName>
    </submittedName>
</protein>
<evidence type="ECO:0000313" key="1">
    <source>
        <dbReference type="EMBL" id="KXA93073.1"/>
    </source>
</evidence>
<organism evidence="1 2">
    <name type="scientific">candidate division MSBL1 archaeon SCGC-AAA259E22</name>
    <dbReference type="NCBI Taxonomy" id="1698265"/>
    <lineage>
        <taxon>Archaea</taxon>
        <taxon>Methanobacteriati</taxon>
        <taxon>Methanobacteriota</taxon>
        <taxon>candidate division MSBL1</taxon>
    </lineage>
</organism>
<dbReference type="Proteomes" id="UP000070657">
    <property type="component" value="Unassembled WGS sequence"/>
</dbReference>
<proteinExistence type="predicted"/>
<sequence>MKSDLKELIEENGPMTLEEAAEILGKKETTMKGWAIELEREGKISRYNNKGRMGSTLKYNKSDLIHRDYIKKQVLFIHPERFAEFFEKKVLKVALSNDMPKGLKRAVTAHIRNNLPHETVKRLKTKYVKDEPPKERFLSLYEKI</sequence>
<dbReference type="AlphaFoldDB" id="A0A133UFR1"/>
<reference evidence="1 2" key="1">
    <citation type="journal article" date="2016" name="Sci. Rep.">
        <title>Metabolic traits of an uncultured archaeal lineage -MSBL1- from brine pools of the Red Sea.</title>
        <authorList>
            <person name="Mwirichia R."/>
            <person name="Alam I."/>
            <person name="Rashid M."/>
            <person name="Vinu M."/>
            <person name="Ba-Alawi W."/>
            <person name="Anthony Kamau A."/>
            <person name="Kamanda Ngugi D."/>
            <person name="Goker M."/>
            <person name="Klenk H.P."/>
            <person name="Bajic V."/>
            <person name="Stingl U."/>
        </authorList>
    </citation>
    <scope>NUCLEOTIDE SEQUENCE [LARGE SCALE GENOMIC DNA]</scope>
    <source>
        <strain evidence="1">SCGC-AAA259E22</strain>
    </source>
</reference>